<evidence type="ECO:0000313" key="2">
    <source>
        <dbReference type="Proteomes" id="UP000252139"/>
    </source>
</evidence>
<gene>
    <name evidence="1" type="ORF">CU097_004297</name>
</gene>
<comment type="caution">
    <text evidence="1">The sequence shown here is derived from an EMBL/GenBank/DDBJ whole genome shotgun (WGS) entry which is preliminary data.</text>
</comment>
<dbReference type="Proteomes" id="UP000252139">
    <property type="component" value="Unassembled WGS sequence"/>
</dbReference>
<sequence>MPQPNFEDILTAQLPGVMDFRNITPKLFRNPKLRPIDSSPAHYPRGSASVWRAFYLSSTAICILHLLVPSQRIELFIQKLGVLHGLFYTFHLLHKTDVQGTPYSSTVIALLPLPYVF</sequence>
<dbReference type="EMBL" id="PJQL01004009">
    <property type="protein sequence ID" value="RCH80266.1"/>
    <property type="molecule type" value="Genomic_DNA"/>
</dbReference>
<name>A0A367IRJ4_RHIAZ</name>
<evidence type="ECO:0000313" key="1">
    <source>
        <dbReference type="EMBL" id="RCH80266.1"/>
    </source>
</evidence>
<organism evidence="1 2">
    <name type="scientific">Rhizopus azygosporus</name>
    <name type="common">Rhizopus microsporus var. azygosporus</name>
    <dbReference type="NCBI Taxonomy" id="86630"/>
    <lineage>
        <taxon>Eukaryota</taxon>
        <taxon>Fungi</taxon>
        <taxon>Fungi incertae sedis</taxon>
        <taxon>Mucoromycota</taxon>
        <taxon>Mucoromycotina</taxon>
        <taxon>Mucoromycetes</taxon>
        <taxon>Mucorales</taxon>
        <taxon>Mucorineae</taxon>
        <taxon>Rhizopodaceae</taxon>
        <taxon>Rhizopus</taxon>
    </lineage>
</organism>
<keyword evidence="2" id="KW-1185">Reference proteome</keyword>
<proteinExistence type="predicted"/>
<dbReference type="OrthoDB" id="10471943at2759"/>
<dbReference type="AlphaFoldDB" id="A0A367IRJ4"/>
<protein>
    <submittedName>
        <fullName evidence="1">Uncharacterized protein</fullName>
    </submittedName>
</protein>
<accession>A0A367IRJ4</accession>
<reference evidence="1 2" key="1">
    <citation type="journal article" date="2018" name="G3 (Bethesda)">
        <title>Phylogenetic and Phylogenomic Definition of Rhizopus Species.</title>
        <authorList>
            <person name="Gryganskyi A.P."/>
            <person name="Golan J."/>
            <person name="Dolatabadi S."/>
            <person name="Mondo S."/>
            <person name="Robb S."/>
            <person name="Idnurm A."/>
            <person name="Muszewska A."/>
            <person name="Steczkiewicz K."/>
            <person name="Masonjones S."/>
            <person name="Liao H.L."/>
            <person name="Gajdeczka M.T."/>
            <person name="Anike F."/>
            <person name="Vuek A."/>
            <person name="Anishchenko I.M."/>
            <person name="Voigt K."/>
            <person name="de Hoog G.S."/>
            <person name="Smith M.E."/>
            <person name="Heitman J."/>
            <person name="Vilgalys R."/>
            <person name="Stajich J.E."/>
        </authorList>
    </citation>
    <scope>NUCLEOTIDE SEQUENCE [LARGE SCALE GENOMIC DNA]</scope>
    <source>
        <strain evidence="1 2">CBS 357.93</strain>
    </source>
</reference>